<dbReference type="EMBL" id="QGKW02002005">
    <property type="protein sequence ID" value="KAF2544339.1"/>
    <property type="molecule type" value="Genomic_DNA"/>
</dbReference>
<name>A0A3N6S9N5_BRACR</name>
<dbReference type="Proteomes" id="UP000712281">
    <property type="component" value="Unassembled WGS sequence"/>
</dbReference>
<accession>A0A3N6S9N5</accession>
<comment type="caution">
    <text evidence="1">The sequence shown here is derived from an EMBL/GenBank/DDBJ whole genome shotgun (WGS) entry which is preliminary data.</text>
</comment>
<protein>
    <submittedName>
        <fullName evidence="1">Uncharacterized protein</fullName>
    </submittedName>
</protein>
<gene>
    <name evidence="1" type="ORF">F2Q68_00029586</name>
</gene>
<dbReference type="AlphaFoldDB" id="A0A3N6S9N5"/>
<evidence type="ECO:0000313" key="1">
    <source>
        <dbReference type="EMBL" id="KAF2544339.1"/>
    </source>
</evidence>
<proteinExistence type="predicted"/>
<sequence>MLRSDGHNLLLFLSTCLKRTKMTTINPILSSRLLTLFKLGRLTSLMAMGVSFTSHSNPLLRHLSPSPSWASRSSFLLPSRKTLQRRLASTEGYSTSTVCHPEPV</sequence>
<evidence type="ECO:0000313" key="2">
    <source>
        <dbReference type="Proteomes" id="UP000712281"/>
    </source>
</evidence>
<organism evidence="1 2">
    <name type="scientific">Brassica cretica</name>
    <name type="common">Mustard</name>
    <dbReference type="NCBI Taxonomy" id="69181"/>
    <lineage>
        <taxon>Eukaryota</taxon>
        <taxon>Viridiplantae</taxon>
        <taxon>Streptophyta</taxon>
        <taxon>Embryophyta</taxon>
        <taxon>Tracheophyta</taxon>
        <taxon>Spermatophyta</taxon>
        <taxon>Magnoliopsida</taxon>
        <taxon>eudicotyledons</taxon>
        <taxon>Gunneridae</taxon>
        <taxon>Pentapetalae</taxon>
        <taxon>rosids</taxon>
        <taxon>malvids</taxon>
        <taxon>Brassicales</taxon>
        <taxon>Brassicaceae</taxon>
        <taxon>Brassiceae</taxon>
        <taxon>Brassica</taxon>
    </lineage>
</organism>
<reference evidence="1" key="1">
    <citation type="submission" date="2019-12" db="EMBL/GenBank/DDBJ databases">
        <title>Genome sequencing and annotation of Brassica cretica.</title>
        <authorList>
            <person name="Studholme D.J."/>
            <person name="Sarris P.F."/>
        </authorList>
    </citation>
    <scope>NUCLEOTIDE SEQUENCE</scope>
    <source>
        <strain evidence="1">PFS-001/15</strain>
        <tissue evidence="1">Leaf</tissue>
    </source>
</reference>